<evidence type="ECO:0000259" key="5">
    <source>
        <dbReference type="PROSITE" id="PS50871"/>
    </source>
</evidence>
<dbReference type="GeneID" id="108426897"/>
<dbReference type="Proteomes" id="UP001501920">
    <property type="component" value="Chromosome 17"/>
</dbReference>
<dbReference type="PRINTS" id="PR00007">
    <property type="entry name" value="COMPLEMNTC1Q"/>
</dbReference>
<dbReference type="InterPro" id="IPR001073">
    <property type="entry name" value="C1q_dom"/>
</dbReference>
<feature type="signal peptide" evidence="4">
    <location>
        <begin position="1"/>
        <end position="23"/>
    </location>
</feature>
<evidence type="ECO:0000256" key="4">
    <source>
        <dbReference type="SAM" id="SignalP"/>
    </source>
</evidence>
<dbReference type="AlphaFoldDB" id="A0AAR2LB18"/>
<organism evidence="6 7">
    <name type="scientific">Pygocentrus nattereri</name>
    <name type="common">Red-bellied piranha</name>
    <dbReference type="NCBI Taxonomy" id="42514"/>
    <lineage>
        <taxon>Eukaryota</taxon>
        <taxon>Metazoa</taxon>
        <taxon>Chordata</taxon>
        <taxon>Craniata</taxon>
        <taxon>Vertebrata</taxon>
        <taxon>Euteleostomi</taxon>
        <taxon>Actinopterygii</taxon>
        <taxon>Neopterygii</taxon>
        <taxon>Teleostei</taxon>
        <taxon>Ostariophysi</taxon>
        <taxon>Characiformes</taxon>
        <taxon>Characoidei</taxon>
        <taxon>Pygocentrus</taxon>
    </lineage>
</organism>
<keyword evidence="7" id="KW-1185">Reference proteome</keyword>
<dbReference type="PANTHER" id="PTHR22923">
    <property type="entry name" value="CEREBELLIN-RELATED"/>
    <property type="match status" value="1"/>
</dbReference>
<dbReference type="InterPro" id="IPR008983">
    <property type="entry name" value="Tumour_necrosis_fac-like_dom"/>
</dbReference>
<protein>
    <recommendedName>
        <fullName evidence="5">C1q domain-containing protein</fullName>
    </recommendedName>
</protein>
<evidence type="ECO:0000313" key="6">
    <source>
        <dbReference type="Ensembl" id="ENSPNAP00000071852.1"/>
    </source>
</evidence>
<comment type="subcellular location">
    <subcellularLocation>
        <location evidence="1">Secreted</location>
    </subcellularLocation>
</comment>
<reference evidence="6 7" key="1">
    <citation type="submission" date="2020-10" db="EMBL/GenBank/DDBJ databases">
        <title>Pygocentrus nattereri (red-bellied piranha) genome, fPygNat1, primary haplotype.</title>
        <authorList>
            <person name="Myers G."/>
            <person name="Meyer A."/>
            <person name="Karagic N."/>
            <person name="Pippel M."/>
            <person name="Winkler S."/>
            <person name="Tracey A."/>
            <person name="Wood J."/>
            <person name="Formenti G."/>
            <person name="Howe K."/>
            <person name="Fedrigo O."/>
            <person name="Jarvis E.D."/>
        </authorList>
    </citation>
    <scope>NUCLEOTIDE SEQUENCE [LARGE SCALE GENOMIC DNA]</scope>
</reference>
<feature type="chain" id="PRO_5043950059" description="C1q domain-containing protein" evidence="4">
    <location>
        <begin position="24"/>
        <end position="241"/>
    </location>
</feature>
<keyword evidence="3 4" id="KW-0732">Signal</keyword>
<dbReference type="CTD" id="100002104"/>
<evidence type="ECO:0000313" key="7">
    <source>
        <dbReference type="Proteomes" id="UP001501920"/>
    </source>
</evidence>
<dbReference type="InterPro" id="IPR050822">
    <property type="entry name" value="Cerebellin_Synaptic_Org"/>
</dbReference>
<dbReference type="GO" id="GO:0005576">
    <property type="term" value="C:extracellular region"/>
    <property type="evidence" value="ECO:0007669"/>
    <property type="project" value="UniProtKB-SubCell"/>
</dbReference>
<dbReference type="SMART" id="SM00110">
    <property type="entry name" value="C1Q"/>
    <property type="match status" value="1"/>
</dbReference>
<dbReference type="Ensembl" id="ENSPNAT00000086968.1">
    <property type="protein sequence ID" value="ENSPNAP00000071852.1"/>
    <property type="gene ID" value="ENSPNAG00000030449.1"/>
</dbReference>
<evidence type="ECO:0000256" key="2">
    <source>
        <dbReference type="ARBA" id="ARBA00022525"/>
    </source>
</evidence>
<dbReference type="GO" id="GO:0099558">
    <property type="term" value="P:maintenance of synapse structure"/>
    <property type="evidence" value="ECO:0007669"/>
    <property type="project" value="TreeGrafter"/>
</dbReference>
<dbReference type="Pfam" id="PF00386">
    <property type="entry name" value="C1q"/>
    <property type="match status" value="1"/>
</dbReference>
<dbReference type="PANTHER" id="PTHR22923:SF89">
    <property type="entry name" value="CEREBELLIN 18"/>
    <property type="match status" value="1"/>
</dbReference>
<dbReference type="GO" id="GO:0045202">
    <property type="term" value="C:synapse"/>
    <property type="evidence" value="ECO:0007669"/>
    <property type="project" value="TreeGrafter"/>
</dbReference>
<reference evidence="6" key="2">
    <citation type="submission" date="2025-08" db="UniProtKB">
        <authorList>
            <consortium name="Ensembl"/>
        </authorList>
    </citation>
    <scope>IDENTIFICATION</scope>
</reference>
<accession>A0AAR2LB18</accession>
<dbReference type="Gene3D" id="2.60.120.40">
    <property type="match status" value="1"/>
</dbReference>
<dbReference type="GeneTree" id="ENSGT00940000163520"/>
<proteinExistence type="predicted"/>
<keyword evidence="2" id="KW-0964">Secreted</keyword>
<evidence type="ECO:0000256" key="1">
    <source>
        <dbReference type="ARBA" id="ARBA00004613"/>
    </source>
</evidence>
<sequence>MKTAALTVVGLLGALCLCLRTEANTAWDLLRQSAVNWTGNLPCGGWDCDCEFRKPKGCCCVARPLFELEEATFMRMVGLWEGLTDLNEQIDEVTGGRNVAFAAFLSSTPGCFGPFTRNVSIPYQNITLNQGYGYNAALGAFTAPRAGLYSFSYTVYSNVGPAGERLYLKVQLMKDGQVIASSWEDNREDSEDSATQMVLLQLKQGNQVYVELVSGRFLCTDTQGYNSFSGFLVYPLTDVPV</sequence>
<dbReference type="SUPFAM" id="SSF49842">
    <property type="entry name" value="TNF-like"/>
    <property type="match status" value="1"/>
</dbReference>
<dbReference type="PROSITE" id="PS50871">
    <property type="entry name" value="C1Q"/>
    <property type="match status" value="1"/>
</dbReference>
<feature type="domain" description="C1q" evidence="5">
    <location>
        <begin position="94"/>
        <end position="239"/>
    </location>
</feature>
<dbReference type="RefSeq" id="XP_017552196.1">
    <property type="nucleotide sequence ID" value="XM_017696707.1"/>
</dbReference>
<reference evidence="6" key="3">
    <citation type="submission" date="2025-09" db="UniProtKB">
        <authorList>
            <consortium name="Ensembl"/>
        </authorList>
    </citation>
    <scope>IDENTIFICATION</scope>
</reference>
<evidence type="ECO:0000256" key="3">
    <source>
        <dbReference type="ARBA" id="ARBA00022729"/>
    </source>
</evidence>
<name>A0AAR2LB18_PYGNA</name>